<dbReference type="Proteomes" id="UP000250140">
    <property type="component" value="Unassembled WGS sequence"/>
</dbReference>
<dbReference type="EMBL" id="KV750949">
    <property type="protein sequence ID" value="OCL02482.1"/>
    <property type="molecule type" value="Genomic_DNA"/>
</dbReference>
<keyword evidence="2" id="KW-1185">Reference proteome</keyword>
<gene>
    <name evidence="1" type="ORF">AOQ84DRAFT_181216</name>
</gene>
<sequence>MILPITTCGLSTTAAHCHLHTLSPTPRDGLVARIIESFKPSLLHAKPSRIVHPQQVSPSHRGPKEQVPHRQVPNQLHPCLAQITARAKARALKFPIRKFSHSHSLLNLAAYTCNN</sequence>
<accession>A0A8E2EPF6</accession>
<evidence type="ECO:0000313" key="2">
    <source>
        <dbReference type="Proteomes" id="UP000250140"/>
    </source>
</evidence>
<protein>
    <submittedName>
        <fullName evidence="1">Uncharacterized protein</fullName>
    </submittedName>
</protein>
<organism evidence="1 2">
    <name type="scientific">Glonium stellatum</name>
    <dbReference type="NCBI Taxonomy" id="574774"/>
    <lineage>
        <taxon>Eukaryota</taxon>
        <taxon>Fungi</taxon>
        <taxon>Dikarya</taxon>
        <taxon>Ascomycota</taxon>
        <taxon>Pezizomycotina</taxon>
        <taxon>Dothideomycetes</taxon>
        <taxon>Pleosporomycetidae</taxon>
        <taxon>Gloniales</taxon>
        <taxon>Gloniaceae</taxon>
        <taxon>Glonium</taxon>
    </lineage>
</organism>
<reference evidence="1 2" key="1">
    <citation type="journal article" date="2016" name="Nat. Commun.">
        <title>Ectomycorrhizal ecology is imprinted in the genome of the dominant symbiotic fungus Cenococcum geophilum.</title>
        <authorList>
            <consortium name="DOE Joint Genome Institute"/>
            <person name="Peter M."/>
            <person name="Kohler A."/>
            <person name="Ohm R.A."/>
            <person name="Kuo A."/>
            <person name="Krutzmann J."/>
            <person name="Morin E."/>
            <person name="Arend M."/>
            <person name="Barry K.W."/>
            <person name="Binder M."/>
            <person name="Choi C."/>
            <person name="Clum A."/>
            <person name="Copeland A."/>
            <person name="Grisel N."/>
            <person name="Haridas S."/>
            <person name="Kipfer T."/>
            <person name="LaButti K."/>
            <person name="Lindquist E."/>
            <person name="Lipzen A."/>
            <person name="Maire R."/>
            <person name="Meier B."/>
            <person name="Mihaltcheva S."/>
            <person name="Molinier V."/>
            <person name="Murat C."/>
            <person name="Poggeler S."/>
            <person name="Quandt C.A."/>
            <person name="Sperisen C."/>
            <person name="Tritt A."/>
            <person name="Tisserant E."/>
            <person name="Crous P.W."/>
            <person name="Henrissat B."/>
            <person name="Nehls U."/>
            <person name="Egli S."/>
            <person name="Spatafora J.W."/>
            <person name="Grigoriev I.V."/>
            <person name="Martin F.M."/>
        </authorList>
    </citation>
    <scope>NUCLEOTIDE SEQUENCE [LARGE SCALE GENOMIC DNA]</scope>
    <source>
        <strain evidence="1 2">CBS 207.34</strain>
    </source>
</reference>
<dbReference type="AlphaFoldDB" id="A0A8E2EPF6"/>
<evidence type="ECO:0000313" key="1">
    <source>
        <dbReference type="EMBL" id="OCL02482.1"/>
    </source>
</evidence>
<proteinExistence type="predicted"/>
<name>A0A8E2EPF6_9PEZI</name>